<dbReference type="RefSeq" id="WP_077836118.1">
    <property type="nucleotide sequence ID" value="NZ_CP096983.1"/>
</dbReference>
<dbReference type="Pfam" id="PF01478">
    <property type="entry name" value="Peptidase_A24"/>
    <property type="match status" value="1"/>
</dbReference>
<proteinExistence type="inferred from homology"/>
<dbReference type="PANTHER" id="PTHR30487">
    <property type="entry name" value="TYPE 4 PREPILIN-LIKE PROTEINS LEADER PEPTIDE-PROCESSING ENZYME"/>
    <property type="match status" value="1"/>
</dbReference>
<dbReference type="GO" id="GO:0006465">
    <property type="term" value="P:signal peptide processing"/>
    <property type="evidence" value="ECO:0007669"/>
    <property type="project" value="TreeGrafter"/>
</dbReference>
<dbReference type="InterPro" id="IPR000045">
    <property type="entry name" value="Prepilin_IV_endopep_pep"/>
</dbReference>
<sequence>MIFSFLCGVVLGYITIKYTEKVLKENQLTFKQRRFWEITLGASYLIFYKENSFNFEFLILYVITYILFLISIIDFKTKNIYFCITCIFFLFCGGHTFISFLDGKSLMSYMLGAVIMLGVTYILAFSRAIGLGDVEIFTICGLYLGVYRGILMLAVSMILCGGYGIFKITKYKTLRLERVAFVPFIFISFVIVNANMIKF</sequence>
<dbReference type="Proteomes" id="UP000190951">
    <property type="component" value="Chromosome"/>
</dbReference>
<evidence type="ECO:0000313" key="2">
    <source>
        <dbReference type="EMBL" id="URZ11753.1"/>
    </source>
</evidence>
<evidence type="ECO:0000256" key="1">
    <source>
        <dbReference type="ARBA" id="ARBA00005801"/>
    </source>
</evidence>
<dbReference type="Gene3D" id="1.20.120.1220">
    <property type="match status" value="1"/>
</dbReference>
<dbReference type="EMBL" id="CP096983">
    <property type="protein sequence ID" value="URZ11753.1"/>
    <property type="molecule type" value="Genomic_DNA"/>
</dbReference>
<dbReference type="InterPro" id="IPR050882">
    <property type="entry name" value="Prepilin_peptidase/N-MTase"/>
</dbReference>
<comment type="similarity">
    <text evidence="1">Belongs to the peptidase A24 family.</text>
</comment>
<gene>
    <name evidence="2" type="ORF">CROST_024700</name>
</gene>
<protein>
    <submittedName>
        <fullName evidence="2">Uncharacterized protein</fullName>
    </submittedName>
</protein>
<accession>A0A1S8LE19</accession>
<evidence type="ECO:0000313" key="3">
    <source>
        <dbReference type="Proteomes" id="UP000190951"/>
    </source>
</evidence>
<organism evidence="2 3">
    <name type="scientific">Clostridium felsineum</name>
    <dbReference type="NCBI Taxonomy" id="36839"/>
    <lineage>
        <taxon>Bacteria</taxon>
        <taxon>Bacillati</taxon>
        <taxon>Bacillota</taxon>
        <taxon>Clostridia</taxon>
        <taxon>Eubacteriales</taxon>
        <taxon>Clostridiaceae</taxon>
        <taxon>Clostridium</taxon>
    </lineage>
</organism>
<dbReference type="AlphaFoldDB" id="A0A1S8LE19"/>
<dbReference type="GO" id="GO:0004190">
    <property type="term" value="F:aspartic-type endopeptidase activity"/>
    <property type="evidence" value="ECO:0007669"/>
    <property type="project" value="InterPro"/>
</dbReference>
<reference evidence="2 3" key="1">
    <citation type="submission" date="2022-04" db="EMBL/GenBank/DDBJ databases">
        <title>Genome sequence of C. roseum typestrain.</title>
        <authorList>
            <person name="Poehlein A."/>
            <person name="Schoch T."/>
            <person name="Duerre P."/>
            <person name="Daniel R."/>
        </authorList>
    </citation>
    <scope>NUCLEOTIDE SEQUENCE [LARGE SCALE GENOMIC DNA]</scope>
    <source>
        <strain evidence="2 3">DSM 7320</strain>
    </source>
</reference>
<dbReference type="PANTHER" id="PTHR30487:SF0">
    <property type="entry name" value="PREPILIN LEADER PEPTIDASE_N-METHYLTRANSFERASE-RELATED"/>
    <property type="match status" value="1"/>
</dbReference>
<keyword evidence="3" id="KW-1185">Reference proteome</keyword>
<dbReference type="STRING" id="84029.CROST_25150"/>
<name>A0A1S8LE19_9CLOT</name>
<dbReference type="KEGG" id="crw:CROST_024700"/>
<dbReference type="GO" id="GO:0005886">
    <property type="term" value="C:plasma membrane"/>
    <property type="evidence" value="ECO:0007669"/>
    <property type="project" value="TreeGrafter"/>
</dbReference>